<gene>
    <name evidence="1" type="ORF">AVEN_176390_1</name>
</gene>
<keyword evidence="2" id="KW-1185">Reference proteome</keyword>
<accession>A0A4Y2C7Y0</accession>
<dbReference type="Proteomes" id="UP000499080">
    <property type="component" value="Unassembled WGS sequence"/>
</dbReference>
<dbReference type="AlphaFoldDB" id="A0A4Y2C7Y0"/>
<name>A0A4Y2C7Y0_ARAVE</name>
<sequence>MSCRTALANEVAVLSETPYRSHSITKNPDDKAAFSFIRILNNWLQVALEKFEMSCFQLPLCLANPDGKVPCSQYMKMRTENAIFSLLQNPPVDG</sequence>
<evidence type="ECO:0000313" key="2">
    <source>
        <dbReference type="Proteomes" id="UP000499080"/>
    </source>
</evidence>
<comment type="caution">
    <text evidence="1">The sequence shown here is derived from an EMBL/GenBank/DDBJ whole genome shotgun (WGS) entry which is preliminary data.</text>
</comment>
<reference evidence="1 2" key="1">
    <citation type="journal article" date="2019" name="Sci. Rep.">
        <title>Orb-weaving spider Araneus ventricosus genome elucidates the spidroin gene catalogue.</title>
        <authorList>
            <person name="Kono N."/>
            <person name="Nakamura H."/>
            <person name="Ohtoshi R."/>
            <person name="Moran D.A.P."/>
            <person name="Shinohara A."/>
            <person name="Yoshida Y."/>
            <person name="Fujiwara M."/>
            <person name="Mori M."/>
            <person name="Tomita M."/>
            <person name="Arakawa K."/>
        </authorList>
    </citation>
    <scope>NUCLEOTIDE SEQUENCE [LARGE SCALE GENOMIC DNA]</scope>
</reference>
<protein>
    <submittedName>
        <fullName evidence="1">Uncharacterized protein</fullName>
    </submittedName>
</protein>
<evidence type="ECO:0000313" key="1">
    <source>
        <dbReference type="EMBL" id="GBM00144.1"/>
    </source>
</evidence>
<proteinExistence type="predicted"/>
<dbReference type="EMBL" id="BGPR01000154">
    <property type="protein sequence ID" value="GBM00144.1"/>
    <property type="molecule type" value="Genomic_DNA"/>
</dbReference>
<organism evidence="1 2">
    <name type="scientific">Araneus ventricosus</name>
    <name type="common">Orbweaver spider</name>
    <name type="synonym">Epeira ventricosa</name>
    <dbReference type="NCBI Taxonomy" id="182803"/>
    <lineage>
        <taxon>Eukaryota</taxon>
        <taxon>Metazoa</taxon>
        <taxon>Ecdysozoa</taxon>
        <taxon>Arthropoda</taxon>
        <taxon>Chelicerata</taxon>
        <taxon>Arachnida</taxon>
        <taxon>Araneae</taxon>
        <taxon>Araneomorphae</taxon>
        <taxon>Entelegynae</taxon>
        <taxon>Araneoidea</taxon>
        <taxon>Araneidae</taxon>
        <taxon>Araneus</taxon>
    </lineage>
</organism>